<evidence type="ECO:0000313" key="2">
    <source>
        <dbReference type="EMBL" id="CAA2632274.1"/>
    </source>
</evidence>
<dbReference type="EMBL" id="CACRZD030000015">
    <property type="protein sequence ID" value="CAA6671496.1"/>
    <property type="molecule type" value="Genomic_DNA"/>
</dbReference>
<name>A0A7I8JMX3_SPIIN</name>
<proteinExistence type="predicted"/>
<protein>
    <submittedName>
        <fullName evidence="2">Uncharacterized protein</fullName>
    </submittedName>
</protein>
<evidence type="ECO:0000256" key="1">
    <source>
        <dbReference type="SAM" id="MobiDB-lite"/>
    </source>
</evidence>
<accession>A0A7I8JMX3</accession>
<organism evidence="2">
    <name type="scientific">Spirodela intermedia</name>
    <name type="common">Intermediate duckweed</name>
    <dbReference type="NCBI Taxonomy" id="51605"/>
    <lineage>
        <taxon>Eukaryota</taxon>
        <taxon>Viridiplantae</taxon>
        <taxon>Streptophyta</taxon>
        <taxon>Embryophyta</taxon>
        <taxon>Tracheophyta</taxon>
        <taxon>Spermatophyta</taxon>
        <taxon>Magnoliopsida</taxon>
        <taxon>Liliopsida</taxon>
        <taxon>Araceae</taxon>
        <taxon>Lemnoideae</taxon>
        <taxon>Spirodela</taxon>
    </lineage>
</organism>
<feature type="region of interest" description="Disordered" evidence="1">
    <location>
        <begin position="1"/>
        <end position="49"/>
    </location>
</feature>
<dbReference type="EMBL" id="LR743602">
    <property type="protein sequence ID" value="CAA2632274.1"/>
    <property type="molecule type" value="Genomic_DNA"/>
</dbReference>
<feature type="compositionally biased region" description="Low complexity" evidence="1">
    <location>
        <begin position="14"/>
        <end position="27"/>
    </location>
</feature>
<evidence type="ECO:0000313" key="3">
    <source>
        <dbReference type="Proteomes" id="UP001189122"/>
    </source>
</evidence>
<gene>
    <name evidence="2" type="ORF">SI7747_15017904</name>
</gene>
<reference evidence="2 3" key="1">
    <citation type="submission" date="2019-12" db="EMBL/GenBank/DDBJ databases">
        <authorList>
            <person name="Scholz U."/>
            <person name="Mascher M."/>
            <person name="Fiebig A."/>
        </authorList>
    </citation>
    <scope>NUCLEOTIDE SEQUENCE</scope>
</reference>
<keyword evidence="3" id="KW-1185">Reference proteome</keyword>
<sequence length="65" mass="6550">MCPPTAHVVHAPPDDSASPSTLAAAAPPREPRSAPCGGDSADARTARSMESSTASNLINCFSILS</sequence>
<dbReference type="Proteomes" id="UP001189122">
    <property type="component" value="Unassembled WGS sequence"/>
</dbReference>
<dbReference type="AlphaFoldDB" id="A0A7I8JMX3"/>